<dbReference type="PANTHER" id="PTHR33336:SF3">
    <property type="entry name" value="ABM DOMAIN-CONTAINING PROTEIN"/>
    <property type="match status" value="1"/>
</dbReference>
<dbReference type="RefSeq" id="WP_061164527.1">
    <property type="nucleotide sequence ID" value="NZ_FCOI02000042.1"/>
</dbReference>
<dbReference type="Proteomes" id="UP000054624">
    <property type="component" value="Unassembled WGS sequence"/>
</dbReference>
<evidence type="ECO:0000313" key="3">
    <source>
        <dbReference type="Proteomes" id="UP000054624"/>
    </source>
</evidence>
<keyword evidence="3" id="KW-1185">Reference proteome</keyword>
<organism evidence="2 3">
    <name type="scientific">Caballeronia temeraria</name>
    <dbReference type="NCBI Taxonomy" id="1777137"/>
    <lineage>
        <taxon>Bacteria</taxon>
        <taxon>Pseudomonadati</taxon>
        <taxon>Pseudomonadota</taxon>
        <taxon>Betaproteobacteria</taxon>
        <taxon>Burkholderiales</taxon>
        <taxon>Burkholderiaceae</taxon>
        <taxon>Caballeronia</taxon>
    </lineage>
</organism>
<dbReference type="Pfam" id="PF03992">
    <property type="entry name" value="ABM"/>
    <property type="match status" value="1"/>
</dbReference>
<dbReference type="OrthoDB" id="9812192at2"/>
<keyword evidence="2" id="KW-0503">Monooxygenase</keyword>
<evidence type="ECO:0000259" key="1">
    <source>
        <dbReference type="PROSITE" id="PS51725"/>
    </source>
</evidence>
<feature type="domain" description="ABM" evidence="1">
    <location>
        <begin position="3"/>
        <end position="92"/>
    </location>
</feature>
<evidence type="ECO:0000313" key="2">
    <source>
        <dbReference type="EMBL" id="SAK93922.1"/>
    </source>
</evidence>
<dbReference type="PANTHER" id="PTHR33336">
    <property type="entry name" value="QUINOL MONOOXYGENASE YGIN-RELATED"/>
    <property type="match status" value="1"/>
</dbReference>
<reference evidence="3" key="1">
    <citation type="submission" date="2016-01" db="EMBL/GenBank/DDBJ databases">
        <authorList>
            <person name="Peeters Charlotte."/>
        </authorList>
    </citation>
    <scope>NUCLEOTIDE SEQUENCE [LARGE SCALE GENOMIC DNA]</scope>
</reference>
<dbReference type="SUPFAM" id="SSF54909">
    <property type="entry name" value="Dimeric alpha+beta barrel"/>
    <property type="match status" value="1"/>
</dbReference>
<dbReference type="InterPro" id="IPR050744">
    <property type="entry name" value="AI-2_Isomerase_LsrG"/>
</dbReference>
<dbReference type="PROSITE" id="PS51725">
    <property type="entry name" value="ABM"/>
    <property type="match status" value="1"/>
</dbReference>
<dbReference type="Gene3D" id="3.30.70.100">
    <property type="match status" value="1"/>
</dbReference>
<keyword evidence="2" id="KW-0560">Oxidoreductase</keyword>
<protein>
    <submittedName>
        <fullName evidence="2">Antibiotic biosynthesis monooxygenase</fullName>
    </submittedName>
</protein>
<proteinExistence type="predicted"/>
<dbReference type="InterPro" id="IPR011008">
    <property type="entry name" value="Dimeric_a/b-barrel"/>
</dbReference>
<dbReference type="GO" id="GO:0004497">
    <property type="term" value="F:monooxygenase activity"/>
    <property type="evidence" value="ECO:0007669"/>
    <property type="project" value="UniProtKB-KW"/>
</dbReference>
<accession>A0A158DH10</accession>
<sequence length="101" mass="11506">MTIEVIATLQARPERESDVEAALRVLLTHSRKEPGIRRYDLYRDSTRPTTFHLIEAYADEAALEAHRESAHYLRYREQAGDWLMAAPMVAVLDPVAVARGE</sequence>
<name>A0A158DH10_9BURK</name>
<dbReference type="InterPro" id="IPR007138">
    <property type="entry name" value="ABM_dom"/>
</dbReference>
<dbReference type="AlphaFoldDB" id="A0A158DH10"/>
<gene>
    <name evidence="2" type="ORF">AWB76_06963</name>
</gene>
<dbReference type="EMBL" id="FCOI02000042">
    <property type="protein sequence ID" value="SAK93922.1"/>
    <property type="molecule type" value="Genomic_DNA"/>
</dbReference>
<dbReference type="STRING" id="1777137.AWB76_06963"/>